<dbReference type="Proteomes" id="UP001645859">
    <property type="component" value="Unassembled WGS sequence"/>
</dbReference>
<dbReference type="InterPro" id="IPR036388">
    <property type="entry name" value="WH-like_DNA-bd_sf"/>
</dbReference>
<accession>A0ABS1SG90</accession>
<dbReference type="SMART" id="SM00345">
    <property type="entry name" value="HTH_GNTR"/>
    <property type="match status" value="1"/>
</dbReference>
<dbReference type="SUPFAM" id="SSF46785">
    <property type="entry name" value="Winged helix' DNA-binding domain"/>
    <property type="match status" value="1"/>
</dbReference>
<evidence type="ECO:0000313" key="8">
    <source>
        <dbReference type="Proteomes" id="UP001645859"/>
    </source>
</evidence>
<name>A0ABS1SG90_9MICO</name>
<dbReference type="PROSITE" id="PS50949">
    <property type="entry name" value="HTH_GNTR"/>
    <property type="match status" value="1"/>
</dbReference>
<dbReference type="PANTHER" id="PTHR46577">
    <property type="entry name" value="HTH-TYPE TRANSCRIPTIONAL REGULATORY PROTEIN GABR"/>
    <property type="match status" value="1"/>
</dbReference>
<keyword evidence="8" id="KW-1185">Reference proteome</keyword>
<keyword evidence="3" id="KW-0238">DNA-binding</keyword>
<comment type="caution">
    <text evidence="7">The sequence shown here is derived from an EMBL/GenBank/DDBJ whole genome shotgun (WGS) entry which is preliminary data.</text>
</comment>
<evidence type="ECO:0000313" key="7">
    <source>
        <dbReference type="EMBL" id="MBL3678303.1"/>
    </source>
</evidence>
<dbReference type="InterPro" id="IPR000524">
    <property type="entry name" value="Tscrpt_reg_HTH_GntR"/>
</dbReference>
<proteinExistence type="predicted"/>
<dbReference type="PANTHER" id="PTHR46577:SF2">
    <property type="entry name" value="TRANSCRIPTIONAL REGULATORY PROTEIN"/>
    <property type="match status" value="1"/>
</dbReference>
<evidence type="ECO:0000256" key="5">
    <source>
        <dbReference type="SAM" id="MobiDB-lite"/>
    </source>
</evidence>
<sequence>MTPEHSGLPAPQDPSQALPRTADEIVELFRGAIRAGQLGDGERLPTVRQTARDFGVAQATAAKAYRALEQDGLVVTRTAAGTRVAPGASRAPHTVVERARVLAEAAQAAGISADDAVSVLRVVWGTGSSHPGPEEQTPPLPRAEPNIQS</sequence>
<keyword evidence="1" id="KW-0663">Pyridoxal phosphate</keyword>
<feature type="domain" description="HTH gntR-type" evidence="6">
    <location>
        <begin position="19"/>
        <end position="87"/>
    </location>
</feature>
<dbReference type="Pfam" id="PF00392">
    <property type="entry name" value="GntR"/>
    <property type="match status" value="1"/>
</dbReference>
<dbReference type="InterPro" id="IPR051446">
    <property type="entry name" value="HTH_trans_reg/aminotransferase"/>
</dbReference>
<dbReference type="InterPro" id="IPR036390">
    <property type="entry name" value="WH_DNA-bd_sf"/>
</dbReference>
<evidence type="ECO:0000256" key="3">
    <source>
        <dbReference type="ARBA" id="ARBA00023125"/>
    </source>
</evidence>
<keyword evidence="4" id="KW-0804">Transcription</keyword>
<dbReference type="EMBL" id="QYAC01000001">
    <property type="protein sequence ID" value="MBL3678303.1"/>
    <property type="molecule type" value="Genomic_DNA"/>
</dbReference>
<evidence type="ECO:0000259" key="6">
    <source>
        <dbReference type="PROSITE" id="PS50949"/>
    </source>
</evidence>
<dbReference type="RefSeq" id="WP_202343525.1">
    <property type="nucleotide sequence ID" value="NZ_BAAAPI010000001.1"/>
</dbReference>
<reference evidence="7 8" key="1">
    <citation type="submission" date="2018-09" db="EMBL/GenBank/DDBJ databases">
        <title>Comparative genomics of Leucobacter spp.</title>
        <authorList>
            <person name="Reis A.C."/>
            <person name="Kolvenbach B.A."/>
            <person name="Corvini P.F.X."/>
            <person name="Nunes O.C."/>
        </authorList>
    </citation>
    <scope>NUCLEOTIDE SEQUENCE [LARGE SCALE GENOMIC DNA]</scope>
    <source>
        <strain evidence="7 8">TAN 31504</strain>
    </source>
</reference>
<dbReference type="Gene3D" id="1.10.10.10">
    <property type="entry name" value="Winged helix-like DNA-binding domain superfamily/Winged helix DNA-binding domain"/>
    <property type="match status" value="1"/>
</dbReference>
<protein>
    <submittedName>
        <fullName evidence="7">GntR family transcriptional regulator</fullName>
    </submittedName>
</protein>
<evidence type="ECO:0000256" key="1">
    <source>
        <dbReference type="ARBA" id="ARBA00022898"/>
    </source>
</evidence>
<dbReference type="CDD" id="cd07377">
    <property type="entry name" value="WHTH_GntR"/>
    <property type="match status" value="1"/>
</dbReference>
<organism evidence="7 8">
    <name type="scientific">Leucobacter chromiireducens subsp. solipictus</name>
    <dbReference type="NCBI Taxonomy" id="398235"/>
    <lineage>
        <taxon>Bacteria</taxon>
        <taxon>Bacillati</taxon>
        <taxon>Actinomycetota</taxon>
        <taxon>Actinomycetes</taxon>
        <taxon>Micrococcales</taxon>
        <taxon>Microbacteriaceae</taxon>
        <taxon>Leucobacter</taxon>
    </lineage>
</organism>
<gene>
    <name evidence="7" type="ORF">D3230_03150</name>
</gene>
<keyword evidence="2" id="KW-0805">Transcription regulation</keyword>
<feature type="region of interest" description="Disordered" evidence="5">
    <location>
        <begin position="1"/>
        <end position="21"/>
    </location>
</feature>
<evidence type="ECO:0000256" key="4">
    <source>
        <dbReference type="ARBA" id="ARBA00023163"/>
    </source>
</evidence>
<evidence type="ECO:0000256" key="2">
    <source>
        <dbReference type="ARBA" id="ARBA00023015"/>
    </source>
</evidence>
<feature type="region of interest" description="Disordered" evidence="5">
    <location>
        <begin position="125"/>
        <end position="149"/>
    </location>
</feature>